<proteinExistence type="predicted"/>
<evidence type="ECO:0000313" key="2">
    <source>
        <dbReference type="EMBL" id="GBP69637.1"/>
    </source>
</evidence>
<dbReference type="EMBL" id="BGZK01001047">
    <property type="protein sequence ID" value="GBP69637.1"/>
    <property type="molecule type" value="Genomic_DNA"/>
</dbReference>
<accession>A0A4C1Y527</accession>
<gene>
    <name evidence="2" type="ORF">EVAR_44681_1</name>
</gene>
<comment type="caution">
    <text evidence="2">The sequence shown here is derived from an EMBL/GenBank/DDBJ whole genome shotgun (WGS) entry which is preliminary data.</text>
</comment>
<name>A0A4C1Y527_EUMVA</name>
<protein>
    <submittedName>
        <fullName evidence="2">Uncharacterized protein</fullName>
    </submittedName>
</protein>
<feature type="region of interest" description="Disordered" evidence="1">
    <location>
        <begin position="212"/>
        <end position="236"/>
    </location>
</feature>
<dbReference type="AlphaFoldDB" id="A0A4C1Y527"/>
<organism evidence="2 3">
    <name type="scientific">Eumeta variegata</name>
    <name type="common">Bagworm moth</name>
    <name type="synonym">Eumeta japonica</name>
    <dbReference type="NCBI Taxonomy" id="151549"/>
    <lineage>
        <taxon>Eukaryota</taxon>
        <taxon>Metazoa</taxon>
        <taxon>Ecdysozoa</taxon>
        <taxon>Arthropoda</taxon>
        <taxon>Hexapoda</taxon>
        <taxon>Insecta</taxon>
        <taxon>Pterygota</taxon>
        <taxon>Neoptera</taxon>
        <taxon>Endopterygota</taxon>
        <taxon>Lepidoptera</taxon>
        <taxon>Glossata</taxon>
        <taxon>Ditrysia</taxon>
        <taxon>Tineoidea</taxon>
        <taxon>Psychidae</taxon>
        <taxon>Oiketicinae</taxon>
        <taxon>Eumeta</taxon>
    </lineage>
</organism>
<sequence>MVCAWRERKDIIHYELSPPCKIMNSDLYCHQLKSPKQEIDQQKAVKEQTVETQEFATATSWAVRKLCPKYGLDVSGYRPVAFHQQKRNALKQFYDGLPLAQFYSLLQSSEFYKRDAPRAPQSYCAPAQNAKPDGGIKLHLSRDHLLSTDEVISADDVDIPGGGSACGARARRPGIITPRVYRFNRVDKLNFMHPIMGSRTASHYSHSFNRFPTIPPRLRHGGGRDEHAPNGDACEG</sequence>
<dbReference type="InterPro" id="IPR001888">
    <property type="entry name" value="Transposase_1"/>
</dbReference>
<reference evidence="2 3" key="1">
    <citation type="journal article" date="2019" name="Commun. Biol.">
        <title>The bagworm genome reveals a unique fibroin gene that provides high tensile strength.</title>
        <authorList>
            <person name="Kono N."/>
            <person name="Nakamura H."/>
            <person name="Ohtoshi R."/>
            <person name="Tomita M."/>
            <person name="Numata K."/>
            <person name="Arakawa K."/>
        </authorList>
    </citation>
    <scope>NUCLEOTIDE SEQUENCE [LARGE SCALE GENOMIC DNA]</scope>
</reference>
<evidence type="ECO:0000313" key="3">
    <source>
        <dbReference type="Proteomes" id="UP000299102"/>
    </source>
</evidence>
<keyword evidence="3" id="KW-1185">Reference proteome</keyword>
<evidence type="ECO:0000256" key="1">
    <source>
        <dbReference type="SAM" id="MobiDB-lite"/>
    </source>
</evidence>
<dbReference type="Pfam" id="PF01359">
    <property type="entry name" value="Transposase_1"/>
    <property type="match status" value="1"/>
</dbReference>
<dbReference type="Proteomes" id="UP000299102">
    <property type="component" value="Unassembled WGS sequence"/>
</dbReference>